<comment type="catalytic activity">
    <reaction evidence="17">
        <text>(2E)-hexenoyl-CoA + NADPH + H(+) = hexanoyl-CoA + NADP(+)</text>
        <dbReference type="Rhea" id="RHEA:44956"/>
        <dbReference type="ChEBI" id="CHEBI:15378"/>
        <dbReference type="ChEBI" id="CHEBI:57783"/>
        <dbReference type="ChEBI" id="CHEBI:58349"/>
        <dbReference type="ChEBI" id="CHEBI:62077"/>
        <dbReference type="ChEBI" id="CHEBI:62620"/>
    </reaction>
    <physiologicalReaction direction="left-to-right" evidence="17">
        <dbReference type="Rhea" id="RHEA:44957"/>
    </physiologicalReaction>
</comment>
<keyword evidence="7" id="KW-0560">Oxidoreductase</keyword>
<organism evidence="21 22">
    <name type="scientific">Kurthia populi</name>
    <dbReference type="NCBI Taxonomy" id="1562132"/>
    <lineage>
        <taxon>Bacteria</taxon>
        <taxon>Bacillati</taxon>
        <taxon>Bacillota</taxon>
        <taxon>Bacilli</taxon>
        <taxon>Bacillales</taxon>
        <taxon>Caryophanaceae</taxon>
        <taxon>Kurthia</taxon>
    </lineage>
</organism>
<evidence type="ECO:0000256" key="16">
    <source>
        <dbReference type="ARBA" id="ARBA00048686"/>
    </source>
</evidence>
<comment type="catalytic activity">
    <reaction evidence="16">
        <text>(2E)-tetradecenoyl-CoA + NADPH + H(+) = tetradecanoyl-CoA + NADP(+)</text>
        <dbReference type="Rhea" id="RHEA:44968"/>
        <dbReference type="ChEBI" id="CHEBI:15378"/>
        <dbReference type="ChEBI" id="CHEBI:57385"/>
        <dbReference type="ChEBI" id="CHEBI:57783"/>
        <dbReference type="ChEBI" id="CHEBI:58349"/>
        <dbReference type="ChEBI" id="CHEBI:61405"/>
    </reaction>
    <physiologicalReaction direction="left-to-right" evidence="16">
        <dbReference type="Rhea" id="RHEA:44969"/>
    </physiologicalReaction>
</comment>
<dbReference type="RefSeq" id="WP_380147480.1">
    <property type="nucleotide sequence ID" value="NZ_JBHUOR010000040.1"/>
</dbReference>
<evidence type="ECO:0000256" key="18">
    <source>
        <dbReference type="ARBA" id="ARBA00049251"/>
    </source>
</evidence>
<comment type="subunit">
    <text evidence="12">Interacts with PEX5, probably required to target it into peroxisomes.</text>
</comment>
<comment type="catalytic activity">
    <reaction evidence="20">
        <text>(2E)-octenoyl-CoA + NADPH + H(+) = octanoyl-CoA + NADP(+)</text>
        <dbReference type="Rhea" id="RHEA:44952"/>
        <dbReference type="ChEBI" id="CHEBI:15378"/>
        <dbReference type="ChEBI" id="CHEBI:57386"/>
        <dbReference type="ChEBI" id="CHEBI:57783"/>
        <dbReference type="ChEBI" id="CHEBI:58349"/>
        <dbReference type="ChEBI" id="CHEBI:62242"/>
    </reaction>
    <physiologicalReaction direction="left-to-right" evidence="20">
        <dbReference type="Rhea" id="RHEA:44953"/>
    </physiologicalReaction>
</comment>
<keyword evidence="4" id="KW-0597">Phosphoprotein</keyword>
<dbReference type="EMBL" id="JBHUOR010000040">
    <property type="protein sequence ID" value="MFD2868425.1"/>
    <property type="molecule type" value="Genomic_DNA"/>
</dbReference>
<evidence type="ECO:0000256" key="4">
    <source>
        <dbReference type="ARBA" id="ARBA00022553"/>
    </source>
</evidence>
<comment type="function">
    <text evidence="11">Participates in chain elongation of fatty acids. Catalyzes the reduction of trans-2-enoyl-CoAs of varying chain lengths from 6:1 to 16:1, having maximum activity with 10:1 CoA. Has no 2,4-dienoyl-CoA reductase activity.</text>
</comment>
<accession>A0ABW5XZH0</accession>
<comment type="catalytic activity">
    <reaction evidence="18">
        <text>a (2E)-enoyl-CoA + NADPH + H(+) = a 2,3-saturated acyl-CoA + NADP(+)</text>
        <dbReference type="Rhea" id="RHEA:33763"/>
        <dbReference type="ChEBI" id="CHEBI:15378"/>
        <dbReference type="ChEBI" id="CHEBI:57783"/>
        <dbReference type="ChEBI" id="CHEBI:58349"/>
        <dbReference type="ChEBI" id="CHEBI:58856"/>
        <dbReference type="ChEBI" id="CHEBI:65111"/>
        <dbReference type="EC" id="1.3.1.38"/>
    </reaction>
    <physiologicalReaction direction="left-to-right" evidence="18">
        <dbReference type="Rhea" id="RHEA:33764"/>
    </physiologicalReaction>
</comment>
<keyword evidence="10" id="KW-0275">Fatty acid biosynthesis</keyword>
<evidence type="ECO:0000256" key="19">
    <source>
        <dbReference type="ARBA" id="ARBA00049386"/>
    </source>
</evidence>
<reference evidence="22" key="1">
    <citation type="journal article" date="2019" name="Int. J. Syst. Evol. Microbiol.">
        <title>The Global Catalogue of Microorganisms (GCM) 10K type strain sequencing project: providing services to taxonomists for standard genome sequencing and annotation.</title>
        <authorList>
            <consortium name="The Broad Institute Genomics Platform"/>
            <consortium name="The Broad Institute Genome Sequencing Center for Infectious Disease"/>
            <person name="Wu L."/>
            <person name="Ma J."/>
        </authorList>
    </citation>
    <scope>NUCLEOTIDE SEQUENCE [LARGE SCALE GENOMIC DNA]</scope>
    <source>
        <strain evidence="22">KCTC 33522</strain>
    </source>
</reference>
<keyword evidence="22" id="KW-1185">Reference proteome</keyword>
<evidence type="ECO:0000256" key="11">
    <source>
        <dbReference type="ARBA" id="ARBA00037124"/>
    </source>
</evidence>
<gene>
    <name evidence="21" type="ORF">ACFSY7_07925</name>
</gene>
<evidence type="ECO:0000256" key="14">
    <source>
        <dbReference type="ARBA" id="ARBA00041063"/>
    </source>
</evidence>
<evidence type="ECO:0000256" key="13">
    <source>
        <dbReference type="ARBA" id="ARBA00038849"/>
    </source>
</evidence>
<evidence type="ECO:0000256" key="5">
    <source>
        <dbReference type="ARBA" id="ARBA00022832"/>
    </source>
</evidence>
<evidence type="ECO:0000256" key="12">
    <source>
        <dbReference type="ARBA" id="ARBA00038622"/>
    </source>
</evidence>
<keyword evidence="3" id="KW-0444">Lipid biosynthesis</keyword>
<dbReference type="InterPro" id="IPR052388">
    <property type="entry name" value="Peroxisomal_t2-enoyl-CoA_red"/>
</dbReference>
<proteinExistence type="predicted"/>
<evidence type="ECO:0000256" key="17">
    <source>
        <dbReference type="ARBA" id="ARBA00049108"/>
    </source>
</evidence>
<evidence type="ECO:0000256" key="10">
    <source>
        <dbReference type="ARBA" id="ARBA00023160"/>
    </source>
</evidence>
<evidence type="ECO:0000256" key="2">
    <source>
        <dbReference type="ARBA" id="ARBA00005189"/>
    </source>
</evidence>
<dbReference type="PANTHER" id="PTHR24317">
    <property type="entry name" value="PEROXISOMAL TRANS-2-ENOYL-COA REDUCTASE"/>
    <property type="match status" value="1"/>
</dbReference>
<dbReference type="Pfam" id="PF13561">
    <property type="entry name" value="adh_short_C2"/>
    <property type="match status" value="1"/>
</dbReference>
<evidence type="ECO:0000256" key="9">
    <source>
        <dbReference type="ARBA" id="ARBA00023140"/>
    </source>
</evidence>
<evidence type="ECO:0000256" key="7">
    <source>
        <dbReference type="ARBA" id="ARBA00023002"/>
    </source>
</evidence>
<evidence type="ECO:0000256" key="20">
    <source>
        <dbReference type="ARBA" id="ARBA00049559"/>
    </source>
</evidence>
<evidence type="ECO:0000256" key="3">
    <source>
        <dbReference type="ARBA" id="ARBA00022516"/>
    </source>
</evidence>
<dbReference type="SUPFAM" id="SSF51735">
    <property type="entry name" value="NAD(P)-binding Rossmann-fold domains"/>
    <property type="match status" value="1"/>
</dbReference>
<dbReference type="EC" id="1.3.1.38" evidence="13"/>
<evidence type="ECO:0000313" key="21">
    <source>
        <dbReference type="EMBL" id="MFD2868425.1"/>
    </source>
</evidence>
<keyword evidence="8" id="KW-0443">Lipid metabolism</keyword>
<dbReference type="InterPro" id="IPR036291">
    <property type="entry name" value="NAD(P)-bd_dom_sf"/>
</dbReference>
<comment type="pathway">
    <text evidence="2">Lipid metabolism.</text>
</comment>
<dbReference type="InterPro" id="IPR002347">
    <property type="entry name" value="SDR_fam"/>
</dbReference>
<evidence type="ECO:0000256" key="1">
    <source>
        <dbReference type="ARBA" id="ARBA00004275"/>
    </source>
</evidence>
<evidence type="ECO:0000256" key="8">
    <source>
        <dbReference type="ARBA" id="ARBA00023098"/>
    </source>
</evidence>
<protein>
    <recommendedName>
        <fullName evidence="14">Peroxisomal trans-2-enoyl-CoA reductase</fullName>
        <ecNumber evidence="13">1.3.1.38</ecNumber>
    </recommendedName>
</protein>
<evidence type="ECO:0000256" key="6">
    <source>
        <dbReference type="ARBA" id="ARBA00022857"/>
    </source>
</evidence>
<dbReference type="PANTHER" id="PTHR24317:SF7">
    <property type="entry name" value="PEROXISOMAL TRANS-2-ENOYL-COA REDUCTASE"/>
    <property type="match status" value="1"/>
</dbReference>
<name>A0ABW5XZH0_9BACL</name>
<keyword evidence="5" id="KW-0276">Fatty acid metabolism</keyword>
<keyword evidence="9" id="KW-0576">Peroxisome</keyword>
<comment type="catalytic activity">
    <reaction evidence="15">
        <text>(2E)-dodecenoyl-CoA + NADPH + H(+) = dodecanoyl-CoA + NADP(+)</text>
        <dbReference type="Rhea" id="RHEA:44964"/>
        <dbReference type="ChEBI" id="CHEBI:15378"/>
        <dbReference type="ChEBI" id="CHEBI:57330"/>
        <dbReference type="ChEBI" id="CHEBI:57375"/>
        <dbReference type="ChEBI" id="CHEBI:57783"/>
        <dbReference type="ChEBI" id="CHEBI:58349"/>
    </reaction>
    <physiologicalReaction direction="left-to-right" evidence="15">
        <dbReference type="Rhea" id="RHEA:44965"/>
    </physiologicalReaction>
</comment>
<sequence>MYTKKRKLRFCAISSHSIPSIRASTRSAQFSLTYPQFAEIRRSPRTINTPMGRQEASQQKEMQTMLELTLLQREGEASEIATAVAFLLSDDASYISGIDLRVDGGTVANLEKVKR</sequence>
<evidence type="ECO:0000256" key="15">
    <source>
        <dbReference type="ARBA" id="ARBA00047570"/>
    </source>
</evidence>
<comment type="caution">
    <text evidence="21">The sequence shown here is derived from an EMBL/GenBank/DDBJ whole genome shotgun (WGS) entry which is preliminary data.</text>
</comment>
<dbReference type="Gene3D" id="3.40.50.720">
    <property type="entry name" value="NAD(P)-binding Rossmann-like Domain"/>
    <property type="match status" value="1"/>
</dbReference>
<evidence type="ECO:0000313" key="22">
    <source>
        <dbReference type="Proteomes" id="UP001597568"/>
    </source>
</evidence>
<comment type="catalytic activity">
    <reaction evidence="19">
        <text>(2E)-decenoyl-CoA + NADPH + H(+) = decanoyl-CoA + NADP(+)</text>
        <dbReference type="Rhea" id="RHEA:44960"/>
        <dbReference type="ChEBI" id="CHEBI:15378"/>
        <dbReference type="ChEBI" id="CHEBI:57783"/>
        <dbReference type="ChEBI" id="CHEBI:58349"/>
        <dbReference type="ChEBI" id="CHEBI:61406"/>
        <dbReference type="ChEBI" id="CHEBI:61430"/>
    </reaction>
    <physiologicalReaction direction="left-to-right" evidence="19">
        <dbReference type="Rhea" id="RHEA:44961"/>
    </physiologicalReaction>
</comment>
<comment type="subcellular location">
    <subcellularLocation>
        <location evidence="1">Peroxisome</location>
    </subcellularLocation>
</comment>
<keyword evidence="6" id="KW-0521">NADP</keyword>
<dbReference type="Proteomes" id="UP001597568">
    <property type="component" value="Unassembled WGS sequence"/>
</dbReference>